<feature type="transmembrane region" description="Helical" evidence="1">
    <location>
        <begin position="49"/>
        <end position="68"/>
    </location>
</feature>
<dbReference type="AlphaFoldDB" id="A0A5P9NIN5"/>
<dbReference type="KEGG" id="halc:EY643_06820"/>
<keyword evidence="3" id="KW-1185">Reference proteome</keyword>
<evidence type="ECO:0000313" key="3">
    <source>
        <dbReference type="Proteomes" id="UP000326287"/>
    </source>
</evidence>
<reference evidence="2 3" key="1">
    <citation type="submission" date="2019-02" db="EMBL/GenBank/DDBJ databases">
        <authorList>
            <person name="Li S.-H."/>
        </authorList>
    </citation>
    <scope>NUCLEOTIDE SEQUENCE [LARGE SCALE GENOMIC DNA]</scope>
    <source>
        <strain evidence="2 3">IMCC14385</strain>
    </source>
</reference>
<feature type="transmembrane region" description="Helical" evidence="1">
    <location>
        <begin position="12"/>
        <end position="37"/>
    </location>
</feature>
<keyword evidence="1" id="KW-0812">Transmembrane</keyword>
<feature type="transmembrane region" description="Helical" evidence="1">
    <location>
        <begin position="103"/>
        <end position="123"/>
    </location>
</feature>
<evidence type="ECO:0008006" key="4">
    <source>
        <dbReference type="Google" id="ProtNLM"/>
    </source>
</evidence>
<keyword evidence="1" id="KW-0472">Membrane</keyword>
<sequence>MMFPRVSKAVISLWGIWMIGVGIYTMLEPAIIIQFYAIEPKNAVGWSTLSGNIAPLLLLLGLCALMGIWLSNVTFLWVILLAEAVVLCGRAVALYQHGYHQDLMVTLIAEIAMALWLVIHLRIHHTTHQH</sequence>
<feature type="transmembrane region" description="Helical" evidence="1">
    <location>
        <begin position="75"/>
        <end position="97"/>
    </location>
</feature>
<dbReference type="RefSeq" id="WP_152661492.1">
    <property type="nucleotide sequence ID" value="NZ_CP036422.1"/>
</dbReference>
<accession>A0A5P9NIN5</accession>
<keyword evidence="1" id="KW-1133">Transmembrane helix</keyword>
<evidence type="ECO:0000256" key="1">
    <source>
        <dbReference type="SAM" id="Phobius"/>
    </source>
</evidence>
<dbReference type="Proteomes" id="UP000326287">
    <property type="component" value="Chromosome"/>
</dbReference>
<gene>
    <name evidence="2" type="ORF">EY643_06820</name>
</gene>
<proteinExistence type="predicted"/>
<protein>
    <recommendedName>
        <fullName evidence="4">DUF4345 domain-containing protein</fullName>
    </recommendedName>
</protein>
<evidence type="ECO:0000313" key="2">
    <source>
        <dbReference type="EMBL" id="QFU75386.1"/>
    </source>
</evidence>
<organism evidence="2 3">
    <name type="scientific">Halioglobus maricola</name>
    <dbReference type="NCBI Taxonomy" id="2601894"/>
    <lineage>
        <taxon>Bacteria</taxon>
        <taxon>Pseudomonadati</taxon>
        <taxon>Pseudomonadota</taxon>
        <taxon>Gammaproteobacteria</taxon>
        <taxon>Cellvibrionales</taxon>
        <taxon>Halieaceae</taxon>
        <taxon>Halioglobus</taxon>
    </lineage>
</organism>
<name>A0A5P9NIN5_9GAMM</name>
<dbReference type="EMBL" id="CP036422">
    <property type="protein sequence ID" value="QFU75386.1"/>
    <property type="molecule type" value="Genomic_DNA"/>
</dbReference>